<keyword evidence="7" id="KW-1185">Reference proteome</keyword>
<protein>
    <recommendedName>
        <fullName evidence="8">Strawberry notch AAA domain-containing protein</fullName>
    </recommendedName>
</protein>
<proteinExistence type="inferred from homology"/>
<dbReference type="Pfam" id="PF13871">
    <property type="entry name" value="Helicase_C_4"/>
    <property type="match status" value="1"/>
</dbReference>
<dbReference type="OrthoDB" id="421838at2759"/>
<comment type="caution">
    <text evidence="6">The sequence shown here is derived from an EMBL/GenBank/DDBJ whole genome shotgun (WGS) entry which is preliminary data.</text>
</comment>
<feature type="region of interest" description="Disordered" evidence="3">
    <location>
        <begin position="607"/>
        <end position="659"/>
    </location>
</feature>
<dbReference type="InterPro" id="IPR039187">
    <property type="entry name" value="SNO_AAA"/>
</dbReference>
<evidence type="ECO:0000259" key="5">
    <source>
        <dbReference type="Pfam" id="PF13872"/>
    </source>
</evidence>
<dbReference type="Pfam" id="PF13872">
    <property type="entry name" value="AAA_34"/>
    <property type="match status" value="1"/>
</dbReference>
<dbReference type="GO" id="GO:0006355">
    <property type="term" value="P:regulation of DNA-templated transcription"/>
    <property type="evidence" value="ECO:0007669"/>
    <property type="project" value="InterPro"/>
</dbReference>
<feature type="domain" description="Strawberry notch helicase C" evidence="4">
    <location>
        <begin position="689"/>
        <end position="1018"/>
    </location>
</feature>
<comment type="similarity">
    <text evidence="1">Belongs to the SBNO family.</text>
</comment>
<feature type="compositionally biased region" description="Acidic residues" evidence="3">
    <location>
        <begin position="40"/>
        <end position="50"/>
    </location>
</feature>
<evidence type="ECO:0000313" key="7">
    <source>
        <dbReference type="Proteomes" id="UP000789595"/>
    </source>
</evidence>
<keyword evidence="2" id="KW-0175">Coiled coil</keyword>
<dbReference type="InterPro" id="IPR026937">
    <property type="entry name" value="SBNO_Helicase_C_dom"/>
</dbReference>
<dbReference type="Proteomes" id="UP000789595">
    <property type="component" value="Unassembled WGS sequence"/>
</dbReference>
<organism evidence="6 7">
    <name type="scientific">Pelagomonas calceolata</name>
    <dbReference type="NCBI Taxonomy" id="35677"/>
    <lineage>
        <taxon>Eukaryota</taxon>
        <taxon>Sar</taxon>
        <taxon>Stramenopiles</taxon>
        <taxon>Ochrophyta</taxon>
        <taxon>Pelagophyceae</taxon>
        <taxon>Pelagomonadales</taxon>
        <taxon>Pelagomonadaceae</taxon>
        <taxon>Pelagomonas</taxon>
    </lineage>
</organism>
<accession>A0A8J2WWD9</accession>
<feature type="compositionally biased region" description="Basic and acidic residues" evidence="3">
    <location>
        <begin position="1299"/>
        <end position="1310"/>
    </location>
</feature>
<dbReference type="Gene3D" id="3.40.50.300">
    <property type="entry name" value="P-loop containing nucleotide triphosphate hydrolases"/>
    <property type="match status" value="1"/>
</dbReference>
<feature type="compositionally biased region" description="Polar residues" evidence="3">
    <location>
        <begin position="1104"/>
        <end position="1115"/>
    </location>
</feature>
<dbReference type="InterPro" id="IPR027417">
    <property type="entry name" value="P-loop_NTPase"/>
</dbReference>
<evidence type="ECO:0000256" key="1">
    <source>
        <dbReference type="ARBA" id="ARBA00006992"/>
    </source>
</evidence>
<sequence>MGTTVSKLEPDDLLRFIEIQKGYVDSGREKIDFSQPTGNESDDEEEEEKEEGGGQRRTVEEDVRFESYKPSKLKVEGMRPHPSDAVENGTLATVAPPDVTYKLNIAEDMPHVVTEGRLSDLQLEFVTYACQRHEQRLASGSRRGFFLGDGAGMGKGRQLAGLILENVLAGRRKHIWCTTNIDLKEDATRDLRDVGCTIAKDLEAAAESGSKRRRAAVDDDAAVIDVFALPTSSTAKIDPEREGVLVLTYSGLSASGGAGSRLQQVVDWCGEDYDGCLLFDESHCAKNLIADLPGTETAAARAVDTIQRLLPNARVVYCSATAASEPRHYAYMTRLGLWGPASPFPSADAEEGESNKMAIQNFIKTCESRGVGAMELCALHLKREGALLCRTLSYAGAEFSVVEASLTPEQIETYDASAQLWQMLYTRMERKLAKMELWVNEALDPRDMENRKEEFKDARQNYRSQLWSGHLRFFRSLITAMKVPKLVELAKTALAEDKCVVIGLQSTGEAHAKRIREKLEAAAAAEDIQEDMLSAPQETLRYVVRKVWGNELAEVERLKAVAERAAARVEALAKEEADAAAERAARQHVDDGLSDSDEDMEDTAALLKKPLGNKNSSPSKRRSSDAKLDVWGFDDSQEDSQDVAEAGEEEGEEGAAGAAGVGFMMDLDDETEWIKAFSDKIDALKLPGNALDMLIDDLGGFNKIAEMSGRSERLVRNYKGEFYTQKRSEANQVSMHEQNLFEREEFQSGEKLVAIISDAASSGISLHAEQNARVKNRRRRVHITLELPWSADKTLQQMGRSHRANQASAPEYKLLVSPLGGERRFCAAVVKRLQSLGALTQGDRRATGVSKSWACFDVDTRQGTDAILDLYHHSNWMVRELVGLEKANPNRPLVAPPKLPAAECEALARVALERGGADFLRAPKGWDDELYGGGVDAVAAKIHMLHGAPLWLSLVGIAVASYEGAGSARKAVVPKFLNRILGLEVSRQQKLFDYFARTLERMIRAAKRDGKYAQGIQTVDGRSVEFERPAKALHVTTPSPFPIECHTVVADVGMDFETAQKMLEETRSAGKATAIDIDGDDDGGGSTALVPKRDSDGEGWISTGRVTNVSNNNQGFVPPPARPGQRFGDRDGFRLIKAKYAKGDGDGICLIIESGESSMRGLSVKTDRFQVYFPGECQDQYYWSQLKNKTEALDDSRAKRLWDAGFRNRSKDQKSYLLTGPVLHVVPQLVQAQCRCMVKNPVRVEVARADEKDEEGKRSGATLLGVLLDDEYADEIVRHIEEKANQDDEERANALIDEINARDRDKEQRQAHAKSVAGKERAKKRAKKA</sequence>
<dbReference type="GO" id="GO:0005634">
    <property type="term" value="C:nucleus"/>
    <property type="evidence" value="ECO:0007669"/>
    <property type="project" value="TreeGrafter"/>
</dbReference>
<dbReference type="GO" id="GO:0042393">
    <property type="term" value="F:histone binding"/>
    <property type="evidence" value="ECO:0007669"/>
    <property type="project" value="TreeGrafter"/>
</dbReference>
<feature type="region of interest" description="Disordered" evidence="3">
    <location>
        <begin position="27"/>
        <end position="63"/>
    </location>
</feature>
<dbReference type="PANTHER" id="PTHR12706:SF30">
    <property type="entry name" value="PROTEIN STRAWBERRY NOTCH-RELATED"/>
    <property type="match status" value="1"/>
</dbReference>
<dbReference type="GO" id="GO:0031490">
    <property type="term" value="F:chromatin DNA binding"/>
    <property type="evidence" value="ECO:0007669"/>
    <property type="project" value="TreeGrafter"/>
</dbReference>
<evidence type="ECO:0000259" key="4">
    <source>
        <dbReference type="Pfam" id="PF13871"/>
    </source>
</evidence>
<feature type="region of interest" description="Disordered" evidence="3">
    <location>
        <begin position="1074"/>
        <end position="1128"/>
    </location>
</feature>
<feature type="region of interest" description="Disordered" evidence="3">
    <location>
        <begin position="1283"/>
        <end position="1329"/>
    </location>
</feature>
<feature type="compositionally biased region" description="Basic and acidic residues" evidence="3">
    <location>
        <begin position="51"/>
        <end position="63"/>
    </location>
</feature>
<name>A0A8J2WWD9_9STRA</name>
<gene>
    <name evidence="6" type="ORF">PECAL_2P32700</name>
</gene>
<evidence type="ECO:0000256" key="2">
    <source>
        <dbReference type="SAM" id="Coils"/>
    </source>
</evidence>
<dbReference type="PANTHER" id="PTHR12706">
    <property type="entry name" value="STRAWBERRY NOTCH-RELATED"/>
    <property type="match status" value="1"/>
</dbReference>
<dbReference type="InterPro" id="IPR026741">
    <property type="entry name" value="SNO"/>
</dbReference>
<feature type="coiled-coil region" evidence="2">
    <location>
        <begin position="552"/>
        <end position="582"/>
    </location>
</feature>
<dbReference type="EMBL" id="CAKKNE010000002">
    <property type="protein sequence ID" value="CAH0370119.1"/>
    <property type="molecule type" value="Genomic_DNA"/>
</dbReference>
<feature type="compositionally biased region" description="Acidic residues" evidence="3">
    <location>
        <begin position="635"/>
        <end position="653"/>
    </location>
</feature>
<evidence type="ECO:0000313" key="6">
    <source>
        <dbReference type="EMBL" id="CAH0370119.1"/>
    </source>
</evidence>
<feature type="domain" description="Strawberry notch AAA" evidence="5">
    <location>
        <begin position="80"/>
        <end position="416"/>
    </location>
</feature>
<dbReference type="SUPFAM" id="SSF52540">
    <property type="entry name" value="P-loop containing nucleoside triphosphate hydrolases"/>
    <property type="match status" value="2"/>
</dbReference>
<reference evidence="6" key="1">
    <citation type="submission" date="2021-11" db="EMBL/GenBank/DDBJ databases">
        <authorList>
            <consortium name="Genoscope - CEA"/>
            <person name="William W."/>
        </authorList>
    </citation>
    <scope>NUCLEOTIDE SEQUENCE</scope>
</reference>
<evidence type="ECO:0000256" key="3">
    <source>
        <dbReference type="SAM" id="MobiDB-lite"/>
    </source>
</evidence>
<evidence type="ECO:0008006" key="8">
    <source>
        <dbReference type="Google" id="ProtNLM"/>
    </source>
</evidence>